<feature type="domain" description="Right handed beta helix" evidence="1">
    <location>
        <begin position="113"/>
        <end position="231"/>
    </location>
</feature>
<gene>
    <name evidence="2" type="ORF">S01H1_75713</name>
</gene>
<dbReference type="InterPro" id="IPR039448">
    <property type="entry name" value="Beta_helix"/>
</dbReference>
<dbReference type="InterPro" id="IPR012334">
    <property type="entry name" value="Pectin_lyas_fold"/>
</dbReference>
<accession>X0YX89</accession>
<dbReference type="AlphaFoldDB" id="X0YX89"/>
<reference evidence="2" key="1">
    <citation type="journal article" date="2014" name="Front. Microbiol.">
        <title>High frequency of phylogenetically diverse reductive dehalogenase-homologous genes in deep subseafloor sedimentary metagenomes.</title>
        <authorList>
            <person name="Kawai M."/>
            <person name="Futagami T."/>
            <person name="Toyoda A."/>
            <person name="Takaki Y."/>
            <person name="Nishi S."/>
            <person name="Hori S."/>
            <person name="Arai W."/>
            <person name="Tsubouchi T."/>
            <person name="Morono Y."/>
            <person name="Uchiyama I."/>
            <person name="Ito T."/>
            <person name="Fujiyama A."/>
            <person name="Inagaki F."/>
            <person name="Takami H."/>
        </authorList>
    </citation>
    <scope>NUCLEOTIDE SEQUENCE</scope>
    <source>
        <strain evidence="2">Expedition CK06-06</strain>
    </source>
</reference>
<evidence type="ECO:0000259" key="1">
    <source>
        <dbReference type="Pfam" id="PF13229"/>
    </source>
</evidence>
<organism evidence="2">
    <name type="scientific">marine sediment metagenome</name>
    <dbReference type="NCBI Taxonomy" id="412755"/>
    <lineage>
        <taxon>unclassified sequences</taxon>
        <taxon>metagenomes</taxon>
        <taxon>ecological metagenomes</taxon>
    </lineage>
</organism>
<protein>
    <recommendedName>
        <fullName evidence="1">Right handed beta helix domain-containing protein</fullName>
    </recommendedName>
</protein>
<dbReference type="InterPro" id="IPR011050">
    <property type="entry name" value="Pectin_lyase_fold/virulence"/>
</dbReference>
<dbReference type="Pfam" id="PF13229">
    <property type="entry name" value="Beta_helix"/>
    <property type="match status" value="1"/>
</dbReference>
<dbReference type="EMBL" id="BARS01050756">
    <property type="protein sequence ID" value="GAG51177.1"/>
    <property type="molecule type" value="Genomic_DNA"/>
</dbReference>
<evidence type="ECO:0000313" key="2">
    <source>
        <dbReference type="EMBL" id="GAG51177.1"/>
    </source>
</evidence>
<dbReference type="NCBIfam" id="TIGR03804">
    <property type="entry name" value="para_beta_helix"/>
    <property type="match status" value="1"/>
</dbReference>
<dbReference type="SUPFAM" id="SSF51126">
    <property type="entry name" value="Pectin lyase-like"/>
    <property type="match status" value="1"/>
</dbReference>
<feature type="non-terminal residue" evidence="2">
    <location>
        <position position="237"/>
    </location>
</feature>
<dbReference type="InterPro" id="IPR022441">
    <property type="entry name" value="Para_beta_helix_rpt-2"/>
</dbReference>
<name>X0YX89_9ZZZZ</name>
<proteinExistence type="predicted"/>
<comment type="caution">
    <text evidence="2">The sequence shown here is derived from an EMBL/GenBank/DDBJ whole genome shotgun (WGS) entry which is preliminary data.</text>
</comment>
<feature type="non-terminal residue" evidence="2">
    <location>
        <position position="1"/>
    </location>
</feature>
<sequence length="237" mass="25256">NTTPDQCEYTETHLCVDVNATGSNTGKDWTNALTDLQIALCLADNLETVQEVWVAEGTYYPTDDGDREKTFSLVDGVKIYGGFAGTESTLADRNWPAHPTILSGDIGVAGDLTDNSYHVVTSNYNVEGYLDGFTITDGYAIHEKFFYGGGIYVSRSSPTLVNCKIMGNYAQGSGGGLFFEYTSYPTLLNCEIVGNTADEGGGIHIPNRGAHPTLINCTISGNSATTTGGGIYGIKDP</sequence>
<dbReference type="Gene3D" id="2.160.20.10">
    <property type="entry name" value="Single-stranded right-handed beta-helix, Pectin lyase-like"/>
    <property type="match status" value="1"/>
</dbReference>